<protein>
    <submittedName>
        <fullName evidence="1">Uncharacterized protein</fullName>
    </submittedName>
</protein>
<accession>A0ABP7BQZ7</accession>
<organism evidence="1 2">
    <name type="scientific">Arthrobacter ginkgonis</name>
    <dbReference type="NCBI Taxonomy" id="1630594"/>
    <lineage>
        <taxon>Bacteria</taxon>
        <taxon>Bacillati</taxon>
        <taxon>Actinomycetota</taxon>
        <taxon>Actinomycetes</taxon>
        <taxon>Micrococcales</taxon>
        <taxon>Micrococcaceae</taxon>
        <taxon>Arthrobacter</taxon>
    </lineage>
</organism>
<evidence type="ECO:0000313" key="2">
    <source>
        <dbReference type="Proteomes" id="UP001500752"/>
    </source>
</evidence>
<evidence type="ECO:0000313" key="1">
    <source>
        <dbReference type="EMBL" id="GAA3666191.1"/>
    </source>
</evidence>
<dbReference type="Proteomes" id="UP001500752">
    <property type="component" value="Unassembled WGS sequence"/>
</dbReference>
<dbReference type="RefSeq" id="WP_345147695.1">
    <property type="nucleotide sequence ID" value="NZ_BAABEO010000001.1"/>
</dbReference>
<dbReference type="EMBL" id="BAABEO010000001">
    <property type="protein sequence ID" value="GAA3666191.1"/>
    <property type="molecule type" value="Genomic_DNA"/>
</dbReference>
<keyword evidence="2" id="KW-1185">Reference proteome</keyword>
<comment type="caution">
    <text evidence="1">The sequence shown here is derived from an EMBL/GenBank/DDBJ whole genome shotgun (WGS) entry which is preliminary data.</text>
</comment>
<proteinExistence type="predicted"/>
<reference evidence="2" key="1">
    <citation type="journal article" date="2019" name="Int. J. Syst. Evol. Microbiol.">
        <title>The Global Catalogue of Microorganisms (GCM) 10K type strain sequencing project: providing services to taxonomists for standard genome sequencing and annotation.</title>
        <authorList>
            <consortium name="The Broad Institute Genomics Platform"/>
            <consortium name="The Broad Institute Genome Sequencing Center for Infectious Disease"/>
            <person name="Wu L."/>
            <person name="Ma J."/>
        </authorList>
    </citation>
    <scope>NUCLEOTIDE SEQUENCE [LARGE SCALE GENOMIC DNA]</scope>
    <source>
        <strain evidence="2">JCM 30742</strain>
    </source>
</reference>
<name>A0ABP7BQZ7_9MICC</name>
<gene>
    <name evidence="1" type="ORF">GCM10023081_01250</name>
</gene>
<sequence>MESLESGSGQPVSIHVDRLQQVGTDPASWVPSSERGAAQPGVYVESFTTEVPDVPEFEKSLPMLRAGGTGQGCTYMGVAEPAPSAPMTWDCDGDGD</sequence>